<accession>A0A239GX48</accession>
<keyword evidence="1" id="KW-0472">Membrane</keyword>
<keyword evidence="1" id="KW-0812">Transmembrane</keyword>
<feature type="non-terminal residue" evidence="3">
    <location>
        <position position="97"/>
    </location>
</feature>
<dbReference type="OrthoDB" id="9813151at2"/>
<organism evidence="3 4">
    <name type="scientific">Noviherbaspirillum humi</name>
    <dbReference type="NCBI Taxonomy" id="1688639"/>
    <lineage>
        <taxon>Bacteria</taxon>
        <taxon>Pseudomonadati</taxon>
        <taxon>Pseudomonadota</taxon>
        <taxon>Betaproteobacteria</taxon>
        <taxon>Burkholderiales</taxon>
        <taxon>Oxalobacteraceae</taxon>
        <taxon>Noviherbaspirillum</taxon>
    </lineage>
</organism>
<feature type="domain" description="Phosphate regulon sensor protein PhoR N-terminal" evidence="2">
    <location>
        <begin position="11"/>
        <end position="93"/>
    </location>
</feature>
<evidence type="ECO:0000256" key="1">
    <source>
        <dbReference type="SAM" id="Phobius"/>
    </source>
</evidence>
<keyword evidence="4" id="KW-1185">Reference proteome</keyword>
<evidence type="ECO:0000313" key="3">
    <source>
        <dbReference type="EMBL" id="SNS73511.1"/>
    </source>
</evidence>
<dbReference type="AlphaFoldDB" id="A0A239GX48"/>
<reference evidence="3 4" key="1">
    <citation type="submission" date="2017-06" db="EMBL/GenBank/DDBJ databases">
        <authorList>
            <person name="Kim H.J."/>
            <person name="Triplett B.A."/>
        </authorList>
    </citation>
    <scope>NUCLEOTIDE SEQUENCE [LARGE SCALE GENOMIC DNA]</scope>
    <source>
        <strain evidence="3 4">U15</strain>
    </source>
</reference>
<dbReference type="GO" id="GO:0000155">
    <property type="term" value="F:phosphorelay sensor kinase activity"/>
    <property type="evidence" value="ECO:0007669"/>
    <property type="project" value="InterPro"/>
</dbReference>
<gene>
    <name evidence="3" type="ORF">SAMN06265795_105228</name>
</gene>
<dbReference type="GO" id="GO:0004721">
    <property type="term" value="F:phosphoprotein phosphatase activity"/>
    <property type="evidence" value="ECO:0007669"/>
    <property type="project" value="InterPro"/>
</dbReference>
<evidence type="ECO:0000313" key="4">
    <source>
        <dbReference type="Proteomes" id="UP000198284"/>
    </source>
</evidence>
<dbReference type="Proteomes" id="UP000198284">
    <property type="component" value="Unassembled WGS sequence"/>
</dbReference>
<dbReference type="InterPro" id="IPR021766">
    <property type="entry name" value="PhoR_N"/>
</dbReference>
<proteinExistence type="predicted"/>
<feature type="transmembrane region" description="Helical" evidence="1">
    <location>
        <begin position="32"/>
        <end position="54"/>
    </location>
</feature>
<dbReference type="Pfam" id="PF11808">
    <property type="entry name" value="PhoR"/>
    <property type="match status" value="1"/>
</dbReference>
<keyword evidence="1" id="KW-1133">Transmembrane helix</keyword>
<sequence>MNPRLLFWVPAGLRLLVVLVVAGAVADWYGLIAGLAVLASTLLGAIGLQLWCLYRLGRWLDDPVGSRLPDGWGAWSDIFSRLYKLRRDDERNQAELA</sequence>
<protein>
    <recommendedName>
        <fullName evidence="2">Phosphate regulon sensor protein PhoR N-terminal domain-containing protein</fullName>
    </recommendedName>
</protein>
<evidence type="ECO:0000259" key="2">
    <source>
        <dbReference type="Pfam" id="PF11808"/>
    </source>
</evidence>
<name>A0A239GX48_9BURK</name>
<dbReference type="EMBL" id="FZOT01000005">
    <property type="protein sequence ID" value="SNS73511.1"/>
    <property type="molecule type" value="Genomic_DNA"/>
</dbReference>